<evidence type="ECO:0000313" key="1">
    <source>
        <dbReference type="EMBL" id="WAR19329.1"/>
    </source>
</evidence>
<dbReference type="EMBL" id="CP111022">
    <property type="protein sequence ID" value="WAR19329.1"/>
    <property type="molecule type" value="Genomic_DNA"/>
</dbReference>
<sequence>MNREVLGRYFNDLGTIMEGLNITNKPEDIWNCDEMAKKFEHDPVKVVVEKGSQCLSSSKSTNITIMACVNASGRRMPPIVKGEDGAFSAWI</sequence>
<evidence type="ECO:0000313" key="2">
    <source>
        <dbReference type="Proteomes" id="UP001164746"/>
    </source>
</evidence>
<gene>
    <name evidence="1" type="ORF">MAR_001167</name>
</gene>
<proteinExistence type="predicted"/>
<organism evidence="1 2">
    <name type="scientific">Mya arenaria</name>
    <name type="common">Soft-shell clam</name>
    <dbReference type="NCBI Taxonomy" id="6604"/>
    <lineage>
        <taxon>Eukaryota</taxon>
        <taxon>Metazoa</taxon>
        <taxon>Spiralia</taxon>
        <taxon>Lophotrochozoa</taxon>
        <taxon>Mollusca</taxon>
        <taxon>Bivalvia</taxon>
        <taxon>Autobranchia</taxon>
        <taxon>Heteroconchia</taxon>
        <taxon>Euheterodonta</taxon>
        <taxon>Imparidentia</taxon>
        <taxon>Neoheterodontei</taxon>
        <taxon>Myida</taxon>
        <taxon>Myoidea</taxon>
        <taxon>Myidae</taxon>
        <taxon>Mya</taxon>
    </lineage>
</organism>
<accession>A0ABY7FDT6</accession>
<keyword evidence="2" id="KW-1185">Reference proteome</keyword>
<name>A0ABY7FDT6_MYAAR</name>
<reference evidence="1" key="1">
    <citation type="submission" date="2022-11" db="EMBL/GenBank/DDBJ databases">
        <title>Centuries of genome instability and evolution in soft-shell clam transmissible cancer (bioRxiv).</title>
        <authorList>
            <person name="Hart S.F.M."/>
            <person name="Yonemitsu M.A."/>
            <person name="Giersch R.M."/>
            <person name="Beal B.F."/>
            <person name="Arriagada G."/>
            <person name="Davis B.W."/>
            <person name="Ostrander E.A."/>
            <person name="Goff S.P."/>
            <person name="Metzger M.J."/>
        </authorList>
    </citation>
    <scope>NUCLEOTIDE SEQUENCE</scope>
    <source>
        <strain evidence="1">MELC-2E11</strain>
        <tissue evidence="1">Siphon/mantle</tissue>
    </source>
</reference>
<protein>
    <submittedName>
        <fullName evidence="1">Uncharacterized protein</fullName>
    </submittedName>
</protein>
<dbReference type="Proteomes" id="UP001164746">
    <property type="component" value="Chromosome 11"/>
</dbReference>